<evidence type="ECO:0000313" key="6">
    <source>
        <dbReference type="Proteomes" id="UP000238949"/>
    </source>
</evidence>
<feature type="domain" description="GGDEF" evidence="4">
    <location>
        <begin position="413"/>
        <end position="546"/>
    </location>
</feature>
<dbReference type="PROSITE" id="PS50887">
    <property type="entry name" value="GGDEF"/>
    <property type="match status" value="1"/>
</dbReference>
<dbReference type="SMART" id="SM00267">
    <property type="entry name" value="GGDEF"/>
    <property type="match status" value="1"/>
</dbReference>
<dbReference type="RefSeq" id="WP_105933564.1">
    <property type="nucleotide sequence ID" value="NZ_PVNP01000037.1"/>
</dbReference>
<dbReference type="Pfam" id="PF00563">
    <property type="entry name" value="EAL"/>
    <property type="match status" value="1"/>
</dbReference>
<keyword evidence="2" id="KW-1133">Transmembrane helix</keyword>
<feature type="domain" description="EAL" evidence="3">
    <location>
        <begin position="555"/>
        <end position="809"/>
    </location>
</feature>
<dbReference type="Gene3D" id="3.30.70.270">
    <property type="match status" value="1"/>
</dbReference>
<dbReference type="Pfam" id="PF00990">
    <property type="entry name" value="GGDEF"/>
    <property type="match status" value="1"/>
</dbReference>
<name>A0A2S9VE66_9ALTE</name>
<dbReference type="InterPro" id="IPR000160">
    <property type="entry name" value="GGDEF_dom"/>
</dbReference>
<dbReference type="SMART" id="SM00052">
    <property type="entry name" value="EAL"/>
    <property type="match status" value="1"/>
</dbReference>
<feature type="transmembrane region" description="Helical" evidence="2">
    <location>
        <begin position="12"/>
        <end position="32"/>
    </location>
</feature>
<comment type="caution">
    <text evidence="5">The sequence shown here is derived from an EMBL/GenBank/DDBJ whole genome shotgun (WGS) entry which is preliminary data.</text>
</comment>
<dbReference type="EMBL" id="PVNP01000037">
    <property type="protein sequence ID" value="PRO74753.1"/>
    <property type="molecule type" value="Genomic_DNA"/>
</dbReference>
<dbReference type="PROSITE" id="PS50883">
    <property type="entry name" value="EAL"/>
    <property type="match status" value="1"/>
</dbReference>
<proteinExistence type="predicted"/>
<evidence type="ECO:0000259" key="3">
    <source>
        <dbReference type="PROSITE" id="PS50883"/>
    </source>
</evidence>
<dbReference type="InterPro" id="IPR035919">
    <property type="entry name" value="EAL_sf"/>
</dbReference>
<dbReference type="NCBIfam" id="TIGR00254">
    <property type="entry name" value="GGDEF"/>
    <property type="match status" value="1"/>
</dbReference>
<dbReference type="InterPro" id="IPR029787">
    <property type="entry name" value="Nucleotide_cyclase"/>
</dbReference>
<dbReference type="Pfam" id="PF14827">
    <property type="entry name" value="dCache_3"/>
    <property type="match status" value="1"/>
</dbReference>
<evidence type="ECO:0000256" key="2">
    <source>
        <dbReference type="SAM" id="Phobius"/>
    </source>
</evidence>
<dbReference type="SUPFAM" id="SSF141868">
    <property type="entry name" value="EAL domain-like"/>
    <property type="match status" value="1"/>
</dbReference>
<evidence type="ECO:0000313" key="5">
    <source>
        <dbReference type="EMBL" id="PRO74753.1"/>
    </source>
</evidence>
<dbReference type="InterPro" id="IPR043128">
    <property type="entry name" value="Rev_trsase/Diguanyl_cyclase"/>
</dbReference>
<dbReference type="Gene3D" id="3.20.20.450">
    <property type="entry name" value="EAL domain"/>
    <property type="match status" value="1"/>
</dbReference>
<accession>A0A2S9VE66</accession>
<dbReference type="InterPro" id="IPR052155">
    <property type="entry name" value="Biofilm_reg_signaling"/>
</dbReference>
<dbReference type="CDD" id="cd01949">
    <property type="entry name" value="GGDEF"/>
    <property type="match status" value="1"/>
</dbReference>
<dbReference type="OrthoDB" id="8553030at2"/>
<evidence type="ECO:0000256" key="1">
    <source>
        <dbReference type="ARBA" id="ARBA00001946"/>
    </source>
</evidence>
<keyword evidence="6" id="KW-1185">Reference proteome</keyword>
<reference evidence="6" key="1">
    <citation type="journal article" date="2020" name="Int. J. Syst. Evol. Microbiol.">
        <title>Alteromonas alba sp. nov., a marine bacterium isolated from the seawater of the West Pacific Ocean.</title>
        <authorList>
            <person name="Sun C."/>
            <person name="Wu Y.-H."/>
            <person name="Xamxidin M."/>
            <person name="Cheng H."/>
            <person name="Xu X.-W."/>
        </authorList>
    </citation>
    <scope>NUCLEOTIDE SEQUENCE [LARGE SCALE GENOMIC DNA]</scope>
    <source>
        <strain evidence="6">190</strain>
    </source>
</reference>
<dbReference type="AlphaFoldDB" id="A0A2S9VE66"/>
<comment type="cofactor">
    <cofactor evidence="1">
        <name>Mg(2+)</name>
        <dbReference type="ChEBI" id="CHEBI:18420"/>
    </cofactor>
</comment>
<dbReference type="Proteomes" id="UP000238949">
    <property type="component" value="Unassembled WGS sequence"/>
</dbReference>
<keyword evidence="2" id="KW-0472">Membrane</keyword>
<evidence type="ECO:0000259" key="4">
    <source>
        <dbReference type="PROSITE" id="PS50887"/>
    </source>
</evidence>
<organism evidence="5 6">
    <name type="scientific">Alteromonas alba</name>
    <dbReference type="NCBI Taxonomy" id="2079529"/>
    <lineage>
        <taxon>Bacteria</taxon>
        <taxon>Pseudomonadati</taxon>
        <taxon>Pseudomonadota</taxon>
        <taxon>Gammaproteobacteria</taxon>
        <taxon>Alteromonadales</taxon>
        <taxon>Alteromonadaceae</taxon>
        <taxon>Alteromonas/Salinimonas group</taxon>
        <taxon>Alteromonas</taxon>
    </lineage>
</organism>
<dbReference type="InterPro" id="IPR029150">
    <property type="entry name" value="dCache_3"/>
</dbReference>
<dbReference type="SUPFAM" id="SSF55073">
    <property type="entry name" value="Nucleotide cyclase"/>
    <property type="match status" value="1"/>
</dbReference>
<dbReference type="CDD" id="cd01948">
    <property type="entry name" value="EAL"/>
    <property type="match status" value="1"/>
</dbReference>
<feature type="transmembrane region" description="Helical" evidence="2">
    <location>
        <begin position="288"/>
        <end position="308"/>
    </location>
</feature>
<dbReference type="PANTHER" id="PTHR44757:SF2">
    <property type="entry name" value="BIOFILM ARCHITECTURE MAINTENANCE PROTEIN MBAA"/>
    <property type="match status" value="1"/>
</dbReference>
<dbReference type="FunFam" id="3.30.70.270:FF:000001">
    <property type="entry name" value="Diguanylate cyclase domain protein"/>
    <property type="match status" value="1"/>
</dbReference>
<sequence length="816" mass="93057">MKKTVSLSYKVLTIMLVVIMFVCSLVVGLLLYQAANQEQQLNQTILSRDVTRYHQFSTLLNERLSVWVEGLKYINDIPPGNTTELVDTFRRAEDFLLLQWDVNNIWILDNQQQLVYQQGEMLPDDVLEMVEQTLTEARPVAGVHCHVMCEQVVSIPVMINRQTANVVVMSTSLQELLALLSEAADGASQSDLVLVKHARGANSQSDRYFINSMVSDKQERFMRDILAAIPPSASKTKLITSGYEVNVNGRAYLITLLPLYQHKSNGHYLMFTHDIDERKRAYKSQNRVIFFGGVGLVLTFVLCMFVLLRRYAQKLTALANMLPLLAQKRFEEFKIQQKRSFTREKWLLDELDTLGEAAVELSDKLESLDQQMTVNTAKLEKMAMFDSLTGLPNRNMMTFQINKQLAALQRRQAGMALLFIDLDNFKKVNDSHGHHFGDEVVKLAGERLSRVIRENDLIARFGGDEFVILVTGLDKVEQVNIVADKLIEEFVEPMRISEQTFYISISIGVAYTSNSKTRALELMRQADTAMYEAKLERGSSFRFFNSSMNQKIVKQVELENEARIALKEQQFFLALQPQIELASKRLTGFEALLRWNHPQRGLVPPGDFLPMLENTAMMSELDFWVMEKAIELLSRLETNGYRNVKMAINLSAAQFANSALLPYLMELIELHKVDARNIELELTETVLVADIERAVDVIQQIRALGCKLAVDDFGTGYSSLSYLKMIPSDIIKIDRSFIAGMLETESDRNIVSSTISMVRSMGQQIIAEGIEQPEQLFQLATMNCQYGQGYYISIPIDEHRLWDVLQTKVYMGRWQL</sequence>
<dbReference type="InterPro" id="IPR001633">
    <property type="entry name" value="EAL_dom"/>
</dbReference>
<gene>
    <name evidence="5" type="ORF">C6Y40_04625</name>
</gene>
<dbReference type="PANTHER" id="PTHR44757">
    <property type="entry name" value="DIGUANYLATE CYCLASE DGCP"/>
    <property type="match status" value="1"/>
</dbReference>
<protein>
    <submittedName>
        <fullName evidence="5">GGDEF-domain containing protein</fullName>
    </submittedName>
</protein>
<dbReference type="GO" id="GO:0003824">
    <property type="term" value="F:catalytic activity"/>
    <property type="evidence" value="ECO:0007669"/>
    <property type="project" value="UniProtKB-ARBA"/>
</dbReference>
<keyword evidence="2" id="KW-0812">Transmembrane</keyword>